<gene>
    <name evidence="1" type="ORF">DFH08DRAFT_811456</name>
</gene>
<evidence type="ECO:0000313" key="2">
    <source>
        <dbReference type="Proteomes" id="UP001218218"/>
    </source>
</evidence>
<name>A0AAD6ZVB5_9AGAR</name>
<proteinExistence type="predicted"/>
<dbReference type="EMBL" id="JARIHO010000025">
    <property type="protein sequence ID" value="KAJ7342360.1"/>
    <property type="molecule type" value="Genomic_DNA"/>
</dbReference>
<dbReference type="Proteomes" id="UP001218218">
    <property type="component" value="Unassembled WGS sequence"/>
</dbReference>
<accession>A0AAD6ZVB5</accession>
<keyword evidence="2" id="KW-1185">Reference proteome</keyword>
<reference evidence="1" key="1">
    <citation type="submission" date="2023-03" db="EMBL/GenBank/DDBJ databases">
        <title>Massive genome expansion in bonnet fungi (Mycena s.s.) driven by repeated elements and novel gene families across ecological guilds.</title>
        <authorList>
            <consortium name="Lawrence Berkeley National Laboratory"/>
            <person name="Harder C.B."/>
            <person name="Miyauchi S."/>
            <person name="Viragh M."/>
            <person name="Kuo A."/>
            <person name="Thoen E."/>
            <person name="Andreopoulos B."/>
            <person name="Lu D."/>
            <person name="Skrede I."/>
            <person name="Drula E."/>
            <person name="Henrissat B."/>
            <person name="Morin E."/>
            <person name="Kohler A."/>
            <person name="Barry K."/>
            <person name="LaButti K."/>
            <person name="Morin E."/>
            <person name="Salamov A."/>
            <person name="Lipzen A."/>
            <person name="Mereny Z."/>
            <person name="Hegedus B."/>
            <person name="Baldrian P."/>
            <person name="Stursova M."/>
            <person name="Weitz H."/>
            <person name="Taylor A."/>
            <person name="Grigoriev I.V."/>
            <person name="Nagy L.G."/>
            <person name="Martin F."/>
            <person name="Kauserud H."/>
        </authorList>
    </citation>
    <scope>NUCLEOTIDE SEQUENCE</scope>
    <source>
        <strain evidence="1">CBHHK002</strain>
    </source>
</reference>
<comment type="caution">
    <text evidence="1">The sequence shown here is derived from an EMBL/GenBank/DDBJ whole genome shotgun (WGS) entry which is preliminary data.</text>
</comment>
<protein>
    <submittedName>
        <fullName evidence="1">Uncharacterized protein</fullName>
    </submittedName>
</protein>
<dbReference type="AlphaFoldDB" id="A0AAD6ZVB5"/>
<organism evidence="1 2">
    <name type="scientific">Mycena albidolilacea</name>
    <dbReference type="NCBI Taxonomy" id="1033008"/>
    <lineage>
        <taxon>Eukaryota</taxon>
        <taxon>Fungi</taxon>
        <taxon>Dikarya</taxon>
        <taxon>Basidiomycota</taxon>
        <taxon>Agaricomycotina</taxon>
        <taxon>Agaricomycetes</taxon>
        <taxon>Agaricomycetidae</taxon>
        <taxon>Agaricales</taxon>
        <taxon>Marasmiineae</taxon>
        <taxon>Mycenaceae</taxon>
        <taxon>Mycena</taxon>
    </lineage>
</organism>
<sequence length="200" mass="22046">MKTVPRSDVVKSALLLEVYSDIWQFTLVQDSIIAKRSRRQSTRLQEPGYVDGEDGEIVCRTSGVRDEGLMGDKVAAAWERARWRCRGGRTVMVETLRAVEARRGELGAGDGYGAGTSMRRAYPVFREQRRWKCGKAGLRWLRVRGCRQDERSCRRGEQKCSTAGREDAKVAWGAHGGDVVAGAAAVGKRRAGAAVTWSGA</sequence>
<evidence type="ECO:0000313" key="1">
    <source>
        <dbReference type="EMBL" id="KAJ7342360.1"/>
    </source>
</evidence>